<evidence type="ECO:0000313" key="3">
    <source>
        <dbReference type="EMBL" id="CAE0753732.1"/>
    </source>
</evidence>
<keyword evidence="2" id="KW-0732">Signal</keyword>
<organism evidence="3">
    <name type="scientific">Chrysotila carterae</name>
    <name type="common">Marine alga</name>
    <name type="synonym">Syracosphaera carterae</name>
    <dbReference type="NCBI Taxonomy" id="13221"/>
    <lineage>
        <taxon>Eukaryota</taxon>
        <taxon>Haptista</taxon>
        <taxon>Haptophyta</taxon>
        <taxon>Prymnesiophyceae</taxon>
        <taxon>Isochrysidales</taxon>
        <taxon>Isochrysidaceae</taxon>
        <taxon>Chrysotila</taxon>
    </lineage>
</organism>
<name>A0A7S4B4F4_CHRCT</name>
<dbReference type="AlphaFoldDB" id="A0A7S4B4F4"/>
<accession>A0A7S4B4F4</accession>
<protein>
    <submittedName>
        <fullName evidence="3">Uncharacterized protein</fullName>
    </submittedName>
</protein>
<evidence type="ECO:0000256" key="1">
    <source>
        <dbReference type="SAM" id="MobiDB-lite"/>
    </source>
</evidence>
<feature type="chain" id="PRO_5030606270" evidence="2">
    <location>
        <begin position="29"/>
        <end position="163"/>
    </location>
</feature>
<sequence length="163" mass="17220">MSKAKSLPWRHLWPYGHLLAQLLRSCCAGPRRPPVAEAPASCAAWGASGGVRRGEWGVRDAVRGGGRGRSERRCARWGGGHGRRAQLPVSMGTVRVCVAPGVRSCLMSPVSDGSGGVPFLEPRSSRSMATSSLRVCRSRSRSVGRSGMSSLPPRNASAQDKAG</sequence>
<reference evidence="3" key="1">
    <citation type="submission" date="2021-01" db="EMBL/GenBank/DDBJ databases">
        <authorList>
            <person name="Corre E."/>
            <person name="Pelletier E."/>
            <person name="Niang G."/>
            <person name="Scheremetjew M."/>
            <person name="Finn R."/>
            <person name="Kale V."/>
            <person name="Holt S."/>
            <person name="Cochrane G."/>
            <person name="Meng A."/>
            <person name="Brown T."/>
            <person name="Cohen L."/>
        </authorList>
    </citation>
    <scope>NUCLEOTIDE SEQUENCE</scope>
    <source>
        <strain evidence="3">CCMP645</strain>
    </source>
</reference>
<dbReference type="EMBL" id="HBIZ01010677">
    <property type="protein sequence ID" value="CAE0753732.1"/>
    <property type="molecule type" value="Transcribed_RNA"/>
</dbReference>
<gene>
    <name evidence="3" type="ORF">PCAR00345_LOCUS6319</name>
</gene>
<feature type="region of interest" description="Disordered" evidence="1">
    <location>
        <begin position="111"/>
        <end position="163"/>
    </location>
</feature>
<evidence type="ECO:0000256" key="2">
    <source>
        <dbReference type="SAM" id="SignalP"/>
    </source>
</evidence>
<feature type="signal peptide" evidence="2">
    <location>
        <begin position="1"/>
        <end position="28"/>
    </location>
</feature>
<proteinExistence type="predicted"/>